<dbReference type="AlphaFoldDB" id="A0A7Y6EW86"/>
<evidence type="ECO:0000313" key="10">
    <source>
        <dbReference type="Proteomes" id="UP000526125"/>
    </source>
</evidence>
<accession>A0A7Y6EW86</accession>
<evidence type="ECO:0000256" key="6">
    <source>
        <dbReference type="ARBA" id="ARBA00023136"/>
    </source>
</evidence>
<feature type="transmembrane region" description="Helical" evidence="7">
    <location>
        <begin position="205"/>
        <end position="227"/>
    </location>
</feature>
<dbReference type="GO" id="GO:0055085">
    <property type="term" value="P:transmembrane transport"/>
    <property type="evidence" value="ECO:0007669"/>
    <property type="project" value="InterPro"/>
</dbReference>
<dbReference type="RefSeq" id="WP_175398670.1">
    <property type="nucleotide sequence ID" value="NZ_JABMCB010000202.1"/>
</dbReference>
<feature type="transmembrane region" description="Helical" evidence="7">
    <location>
        <begin position="267"/>
        <end position="289"/>
    </location>
</feature>
<gene>
    <name evidence="9" type="ORF">HP552_28195</name>
</gene>
<comment type="caution">
    <text evidence="9">The sequence shown here is derived from an EMBL/GenBank/DDBJ whole genome shotgun (WGS) entry which is preliminary data.</text>
</comment>
<dbReference type="Gene3D" id="1.10.3720.10">
    <property type="entry name" value="MetI-like"/>
    <property type="match status" value="1"/>
</dbReference>
<dbReference type="Proteomes" id="UP000526125">
    <property type="component" value="Unassembled WGS sequence"/>
</dbReference>
<keyword evidence="3" id="KW-1003">Cell membrane</keyword>
<keyword evidence="4 7" id="KW-0812">Transmembrane</keyword>
<dbReference type="Pfam" id="PF00528">
    <property type="entry name" value="BPD_transp_1"/>
    <property type="match status" value="1"/>
</dbReference>
<feature type="transmembrane region" description="Helical" evidence="7">
    <location>
        <begin position="20"/>
        <end position="44"/>
    </location>
</feature>
<evidence type="ECO:0000259" key="8">
    <source>
        <dbReference type="PROSITE" id="PS50928"/>
    </source>
</evidence>
<dbReference type="PROSITE" id="PS50928">
    <property type="entry name" value="ABC_TM1"/>
    <property type="match status" value="1"/>
</dbReference>
<evidence type="ECO:0000256" key="7">
    <source>
        <dbReference type="RuleBase" id="RU363032"/>
    </source>
</evidence>
<dbReference type="PANTHER" id="PTHR30193">
    <property type="entry name" value="ABC TRANSPORTER PERMEASE PROTEIN"/>
    <property type="match status" value="1"/>
</dbReference>
<dbReference type="InterPro" id="IPR000515">
    <property type="entry name" value="MetI-like"/>
</dbReference>
<feature type="transmembrane region" description="Helical" evidence="7">
    <location>
        <begin position="111"/>
        <end position="131"/>
    </location>
</feature>
<dbReference type="InterPro" id="IPR035906">
    <property type="entry name" value="MetI-like_sf"/>
</dbReference>
<evidence type="ECO:0000256" key="2">
    <source>
        <dbReference type="ARBA" id="ARBA00022448"/>
    </source>
</evidence>
<keyword evidence="6 7" id="KW-0472">Membrane</keyword>
<protein>
    <submittedName>
        <fullName evidence="9">Sugar ABC transporter permease</fullName>
    </submittedName>
</protein>
<dbReference type="SUPFAM" id="SSF161098">
    <property type="entry name" value="MetI-like"/>
    <property type="match status" value="1"/>
</dbReference>
<dbReference type="CDD" id="cd06261">
    <property type="entry name" value="TM_PBP2"/>
    <property type="match status" value="1"/>
</dbReference>
<dbReference type="PANTHER" id="PTHR30193:SF37">
    <property type="entry name" value="INNER MEMBRANE ABC TRANSPORTER PERMEASE PROTEIN YCJO"/>
    <property type="match status" value="1"/>
</dbReference>
<evidence type="ECO:0000256" key="5">
    <source>
        <dbReference type="ARBA" id="ARBA00022989"/>
    </source>
</evidence>
<dbReference type="GO" id="GO:0005886">
    <property type="term" value="C:plasma membrane"/>
    <property type="evidence" value="ECO:0007669"/>
    <property type="project" value="UniProtKB-SubCell"/>
</dbReference>
<feature type="transmembrane region" description="Helical" evidence="7">
    <location>
        <begin position="78"/>
        <end position="99"/>
    </location>
</feature>
<dbReference type="InterPro" id="IPR051393">
    <property type="entry name" value="ABC_transporter_permease"/>
</dbReference>
<feature type="domain" description="ABC transmembrane type-1" evidence="8">
    <location>
        <begin position="74"/>
        <end position="286"/>
    </location>
</feature>
<keyword evidence="10" id="KW-1185">Reference proteome</keyword>
<dbReference type="EMBL" id="JABMCB010000202">
    <property type="protein sequence ID" value="NUU79087.1"/>
    <property type="molecule type" value="Genomic_DNA"/>
</dbReference>
<comment type="similarity">
    <text evidence="7">Belongs to the binding-protein-dependent transport system permease family.</text>
</comment>
<organism evidence="9 10">
    <name type="scientific">Paenibacillus xylanilyticus</name>
    <dbReference type="NCBI Taxonomy" id="248903"/>
    <lineage>
        <taxon>Bacteria</taxon>
        <taxon>Bacillati</taxon>
        <taxon>Bacillota</taxon>
        <taxon>Bacilli</taxon>
        <taxon>Bacillales</taxon>
        <taxon>Paenibacillaceae</taxon>
        <taxon>Paenibacillus</taxon>
    </lineage>
</organism>
<evidence type="ECO:0000256" key="4">
    <source>
        <dbReference type="ARBA" id="ARBA00022692"/>
    </source>
</evidence>
<keyword evidence="2 7" id="KW-0813">Transport</keyword>
<feature type="transmembrane region" description="Helical" evidence="7">
    <location>
        <begin position="161"/>
        <end position="184"/>
    </location>
</feature>
<sequence>MPKGRVTMNKGLNRVSPYLFVFPSMLLFVWFGLIPIAWIVYLSFTDYSMLQPPVWKGLDNYVRLLQDPLFAKAVGNTAWYWLGTVLPSMAIGLVLAVLMSMRLKLLPLFRALIYLPGTLSSVAVAMTWLWLLDPSSGPVNRWLSFIGITGRNWLNSPDTSLASIIVIGIWTGIGFCMIVLLGGIQGISVSLYEAAALDGASSLRQFFYITIPLLKPMLLFLFIIATIRSFQVFDLVYILTGGGPANSSTTIVSQIVNASFQEYRMGYASAMAVFLLLVTLAVTLLQYWLGGRNSASD</sequence>
<comment type="subcellular location">
    <subcellularLocation>
        <location evidence="1 7">Cell membrane</location>
        <topology evidence="1 7">Multi-pass membrane protein</topology>
    </subcellularLocation>
</comment>
<evidence type="ECO:0000256" key="3">
    <source>
        <dbReference type="ARBA" id="ARBA00022475"/>
    </source>
</evidence>
<dbReference type="SUPFAM" id="SSF160964">
    <property type="entry name" value="MalF N-terminal region-like"/>
    <property type="match status" value="1"/>
</dbReference>
<reference evidence="9 10" key="1">
    <citation type="submission" date="2020-05" db="EMBL/GenBank/DDBJ databases">
        <title>Genome Sequencing of Type Strains.</title>
        <authorList>
            <person name="Lemaire J.F."/>
            <person name="Inderbitzin P."/>
            <person name="Gregorio O.A."/>
            <person name="Collins S.B."/>
            <person name="Wespe N."/>
            <person name="Knight-Connoni V."/>
        </authorList>
    </citation>
    <scope>NUCLEOTIDE SEQUENCE [LARGE SCALE GENOMIC DNA]</scope>
    <source>
        <strain evidence="9 10">LMG 21957</strain>
    </source>
</reference>
<evidence type="ECO:0000256" key="1">
    <source>
        <dbReference type="ARBA" id="ARBA00004651"/>
    </source>
</evidence>
<proteinExistence type="inferred from homology"/>
<name>A0A7Y6EW86_9BACL</name>
<evidence type="ECO:0000313" key="9">
    <source>
        <dbReference type="EMBL" id="NUU79087.1"/>
    </source>
</evidence>
<keyword evidence="5 7" id="KW-1133">Transmembrane helix</keyword>